<dbReference type="Pfam" id="PF06458">
    <property type="entry name" value="MucBP"/>
    <property type="match status" value="1"/>
</dbReference>
<sequence>MVSTNTVITNRAKITKSGISKDVVGSGTLQATSGIGDTVNSGSAGVYLLDSDTNLPLSGTFKLQKQQGDGSWIDYNGDGSGPWTTDAANFGFVNAGAVGDGTFRFYQTAAPNSEYDLTNSPGYDADAGSVVSASFTIDATNDPTGKIVTVKNTKYKFNITYTKGNHGDFNDNVFTGRVINSMTPSFSGTLGADGVSPKGETGYTFTGWSPAVANTVTATVTYTAQWAPTVYDISYVLNGGNNSLSNPATYTYGVGVTSFADATGKTGYTFAGWYDDATAGNPVTTISTTETGNKTLYARWTPNEYDIVYHLDGGDNDSANPAKYTYDVGVASFEDATKDGYHFLGWYDAAEGGNLITNISSTATGTKDLYAHWDYTITYELDGGTNGTNPTHYEFGTGVASFAPASKTGHDFQGWYDAATGGNKVTNIPATAKEDKTLYARFTPSEYTIAYELDGGTNSTANPDSYTYGVGVPSFEDATKDGYIFLGWFDDATAGNAITDISDTTMGNQTLYAHFKYDYARLEAKPIVRTVVRNTTYTWHHPEHEPVLYDEDNNVVPDADIWAIVDGVAYNATDAAELPEGVHDVTFTNVNPMTRFTPFNRLVTRASVREVTTHTTATILVKDLEPAPITVRYVDQSGKELKTATVYTGKIGDAITSNAPTIAGYELISLSDKITATITDQAQTFTFVYKPVTQTTALPPTGQQLPKTGESQSVFNLILGFILVALVSILTWFKLGKRTTRHSD</sequence>
<evidence type="ECO:0000259" key="4">
    <source>
        <dbReference type="Pfam" id="PF06458"/>
    </source>
</evidence>
<gene>
    <name evidence="5" type="ORF">GU336_04670</name>
</gene>
<keyword evidence="3" id="KW-0812">Transmembrane</keyword>
<evidence type="ECO:0000313" key="5">
    <source>
        <dbReference type="EMBL" id="QIW53491.1"/>
    </source>
</evidence>
<dbReference type="Gene3D" id="3.10.20.320">
    <property type="entry name" value="Putative peptidoglycan bound protein (lpxtg motif)"/>
    <property type="match status" value="1"/>
</dbReference>
<dbReference type="NCBIfam" id="TIGR02543">
    <property type="entry name" value="List_Bact_rpt"/>
    <property type="match status" value="3"/>
</dbReference>
<dbReference type="InterPro" id="IPR009459">
    <property type="entry name" value="MucBP_dom"/>
</dbReference>
<dbReference type="AlphaFoldDB" id="A0A6H0UBI6"/>
<keyword evidence="2" id="KW-0677">Repeat</keyword>
<evidence type="ECO:0000256" key="1">
    <source>
        <dbReference type="ARBA" id="ARBA00004196"/>
    </source>
</evidence>
<dbReference type="GO" id="GO:0030313">
    <property type="term" value="C:cell envelope"/>
    <property type="evidence" value="ECO:0007669"/>
    <property type="project" value="UniProtKB-SubCell"/>
</dbReference>
<name>A0A6H0UBI6_9LACT</name>
<feature type="domain" description="MucBP" evidence="4">
    <location>
        <begin position="628"/>
        <end position="690"/>
    </location>
</feature>
<evidence type="ECO:0000256" key="2">
    <source>
        <dbReference type="ARBA" id="ARBA00022737"/>
    </source>
</evidence>
<keyword evidence="3" id="KW-0472">Membrane</keyword>
<dbReference type="Gene3D" id="2.60.40.4270">
    <property type="entry name" value="Listeria-Bacteroides repeat domain"/>
    <property type="match status" value="4"/>
</dbReference>
<feature type="transmembrane region" description="Helical" evidence="3">
    <location>
        <begin position="714"/>
        <end position="733"/>
    </location>
</feature>
<reference evidence="5 6" key="1">
    <citation type="submission" date="2019-12" db="EMBL/GenBank/DDBJ databases">
        <title>Whole genome sequences of Lactococcus raffinolactis strains isolated from sewage.</title>
        <authorList>
            <person name="Ybazeta G."/>
            <person name="Ross M."/>
            <person name="Brabant-Kirwan D."/>
            <person name="Saleh M."/>
            <person name="Dillon J.A."/>
            <person name="Splinter K."/>
            <person name="Nokhbeh R."/>
        </authorList>
    </citation>
    <scope>NUCLEOTIDE SEQUENCE [LARGE SCALE GENOMIC DNA]</scope>
    <source>
        <strain evidence="5 6">Lr_19_5</strain>
    </source>
</reference>
<evidence type="ECO:0000313" key="6">
    <source>
        <dbReference type="Proteomes" id="UP000501945"/>
    </source>
</evidence>
<dbReference type="EMBL" id="CP047616">
    <property type="protein sequence ID" value="QIW53491.1"/>
    <property type="molecule type" value="Genomic_DNA"/>
</dbReference>
<accession>A0A6H0UBI6</accession>
<organism evidence="5 6">
    <name type="scientific">Pseudolactococcus raffinolactis</name>
    <dbReference type="NCBI Taxonomy" id="1366"/>
    <lineage>
        <taxon>Bacteria</taxon>
        <taxon>Bacillati</taxon>
        <taxon>Bacillota</taxon>
        <taxon>Bacilli</taxon>
        <taxon>Lactobacillales</taxon>
        <taxon>Streptococcaceae</taxon>
        <taxon>Pseudolactococcus</taxon>
    </lineage>
</organism>
<proteinExistence type="predicted"/>
<comment type="subcellular location">
    <subcellularLocation>
        <location evidence="1">Cell envelope</location>
    </subcellularLocation>
</comment>
<dbReference type="NCBIfam" id="TIGR01167">
    <property type="entry name" value="LPXTG_anchor"/>
    <property type="match status" value="1"/>
</dbReference>
<keyword evidence="3" id="KW-1133">Transmembrane helix</keyword>
<protein>
    <submittedName>
        <fullName evidence="5">LPXTG cell wall anchor domain-containing protein</fullName>
    </submittedName>
</protein>
<evidence type="ECO:0000256" key="3">
    <source>
        <dbReference type="SAM" id="Phobius"/>
    </source>
</evidence>
<dbReference type="Proteomes" id="UP000501945">
    <property type="component" value="Chromosome"/>
</dbReference>
<dbReference type="InterPro" id="IPR013378">
    <property type="entry name" value="InlB-like_B-rpt"/>
</dbReference>
<dbReference type="RefSeq" id="WP_167838584.1">
    <property type="nucleotide sequence ID" value="NZ_CP047616.1"/>
</dbReference>
<dbReference type="InterPro" id="IPR042229">
    <property type="entry name" value="Listeria/Bacterioides_rpt_sf"/>
</dbReference>
<dbReference type="Pfam" id="PF09479">
    <property type="entry name" value="Flg_new"/>
    <property type="match status" value="4"/>
</dbReference>